<evidence type="ECO:0000313" key="2">
    <source>
        <dbReference type="EMBL" id="KAK9215369.1"/>
    </source>
</evidence>
<proteinExistence type="predicted"/>
<evidence type="ECO:0000313" key="3">
    <source>
        <dbReference type="Proteomes" id="UP001428341"/>
    </source>
</evidence>
<comment type="caution">
    <text evidence="2">The sequence shown here is derived from an EMBL/GenBank/DDBJ whole genome shotgun (WGS) entry which is preliminary data.</text>
</comment>
<name>A0AAP0QUT5_9ROSI</name>
<dbReference type="AlphaFoldDB" id="A0AAP0QUT5"/>
<dbReference type="Proteomes" id="UP001428341">
    <property type="component" value="Unassembled WGS sequence"/>
</dbReference>
<gene>
    <name evidence="2" type="ORF">WN944_007374</name>
</gene>
<sequence>MAAQANSILVLPVQWKDLEEHFDLTMGSLEKQNNDVDMEIKLLDERAKEIESKESECFGARKY</sequence>
<feature type="coiled-coil region" evidence="1">
    <location>
        <begin position="26"/>
        <end position="53"/>
    </location>
</feature>
<organism evidence="2 3">
    <name type="scientific">Citrus x changshan-huyou</name>
    <dbReference type="NCBI Taxonomy" id="2935761"/>
    <lineage>
        <taxon>Eukaryota</taxon>
        <taxon>Viridiplantae</taxon>
        <taxon>Streptophyta</taxon>
        <taxon>Embryophyta</taxon>
        <taxon>Tracheophyta</taxon>
        <taxon>Spermatophyta</taxon>
        <taxon>Magnoliopsida</taxon>
        <taxon>eudicotyledons</taxon>
        <taxon>Gunneridae</taxon>
        <taxon>Pentapetalae</taxon>
        <taxon>rosids</taxon>
        <taxon>malvids</taxon>
        <taxon>Sapindales</taxon>
        <taxon>Rutaceae</taxon>
        <taxon>Aurantioideae</taxon>
        <taxon>Citrus</taxon>
    </lineage>
</organism>
<evidence type="ECO:0000256" key="1">
    <source>
        <dbReference type="SAM" id="Coils"/>
    </source>
</evidence>
<accession>A0AAP0QUT5</accession>
<keyword evidence="3" id="KW-1185">Reference proteome</keyword>
<protein>
    <submittedName>
        <fullName evidence="2">Uncharacterized protein</fullName>
    </submittedName>
</protein>
<reference evidence="2 3" key="1">
    <citation type="submission" date="2024-05" db="EMBL/GenBank/DDBJ databases">
        <title>Haplotype-resolved chromosome-level genome assembly of Huyou (Citrus changshanensis).</title>
        <authorList>
            <person name="Miao C."/>
            <person name="Chen W."/>
            <person name="Wu Y."/>
            <person name="Wang L."/>
            <person name="Zhao S."/>
            <person name="Grierson D."/>
            <person name="Xu C."/>
            <person name="Chen K."/>
        </authorList>
    </citation>
    <scope>NUCLEOTIDE SEQUENCE [LARGE SCALE GENOMIC DNA]</scope>
    <source>
        <strain evidence="2">01-14</strain>
        <tissue evidence="2">Leaf</tissue>
    </source>
</reference>
<keyword evidence="1" id="KW-0175">Coiled coil</keyword>
<dbReference type="EMBL" id="JBCGBO010000003">
    <property type="protein sequence ID" value="KAK9215369.1"/>
    <property type="molecule type" value="Genomic_DNA"/>
</dbReference>